<proteinExistence type="predicted"/>
<dbReference type="EMBL" id="GBXM01039113">
    <property type="protein sequence ID" value="JAH69464.1"/>
    <property type="molecule type" value="Transcribed_RNA"/>
</dbReference>
<accession>A0A0E9UUB3</accession>
<name>A0A0E9UUB3_ANGAN</name>
<evidence type="ECO:0000313" key="1">
    <source>
        <dbReference type="EMBL" id="JAH69464.1"/>
    </source>
</evidence>
<protein>
    <submittedName>
        <fullName evidence="1">Uncharacterized protein</fullName>
    </submittedName>
</protein>
<organism evidence="1">
    <name type="scientific">Anguilla anguilla</name>
    <name type="common">European freshwater eel</name>
    <name type="synonym">Muraena anguilla</name>
    <dbReference type="NCBI Taxonomy" id="7936"/>
    <lineage>
        <taxon>Eukaryota</taxon>
        <taxon>Metazoa</taxon>
        <taxon>Chordata</taxon>
        <taxon>Craniata</taxon>
        <taxon>Vertebrata</taxon>
        <taxon>Euteleostomi</taxon>
        <taxon>Actinopterygii</taxon>
        <taxon>Neopterygii</taxon>
        <taxon>Teleostei</taxon>
        <taxon>Anguilliformes</taxon>
        <taxon>Anguillidae</taxon>
        <taxon>Anguilla</taxon>
    </lineage>
</organism>
<reference evidence="1" key="1">
    <citation type="submission" date="2014-11" db="EMBL/GenBank/DDBJ databases">
        <authorList>
            <person name="Amaro Gonzalez C."/>
        </authorList>
    </citation>
    <scope>NUCLEOTIDE SEQUENCE</scope>
</reference>
<sequence length="32" mass="3779">MDSCVLTRNLFIIFLENYALYLKQLTITTNAR</sequence>
<dbReference type="AlphaFoldDB" id="A0A0E9UUB3"/>
<reference evidence="1" key="2">
    <citation type="journal article" date="2015" name="Fish Shellfish Immunol.">
        <title>Early steps in the European eel (Anguilla anguilla)-Vibrio vulnificus interaction in the gills: Role of the RtxA13 toxin.</title>
        <authorList>
            <person name="Callol A."/>
            <person name="Pajuelo D."/>
            <person name="Ebbesson L."/>
            <person name="Teles M."/>
            <person name="MacKenzie S."/>
            <person name="Amaro C."/>
        </authorList>
    </citation>
    <scope>NUCLEOTIDE SEQUENCE</scope>
</reference>